<proteinExistence type="predicted"/>
<organism evidence="3">
    <name type="scientific">mine drainage metagenome</name>
    <dbReference type="NCBI Taxonomy" id="410659"/>
    <lineage>
        <taxon>unclassified sequences</taxon>
        <taxon>metagenomes</taxon>
        <taxon>ecological metagenomes</taxon>
    </lineage>
</organism>
<accession>A0A1J5QCU0</accession>
<comment type="caution">
    <text evidence="3">The sequence shown here is derived from an EMBL/GenBank/DDBJ whole genome shotgun (WGS) entry which is preliminary data.</text>
</comment>
<dbReference type="Gene3D" id="2.40.50.100">
    <property type="match status" value="1"/>
</dbReference>
<dbReference type="AlphaFoldDB" id="A0A1J5QCU0"/>
<dbReference type="EMBL" id="MLJW01001530">
    <property type="protein sequence ID" value="OIQ77815.1"/>
    <property type="molecule type" value="Genomic_DNA"/>
</dbReference>
<name>A0A1J5QCU0_9ZZZZ</name>
<reference evidence="3" key="1">
    <citation type="submission" date="2016-10" db="EMBL/GenBank/DDBJ databases">
        <title>Sequence of Gallionella enrichment culture.</title>
        <authorList>
            <person name="Poehlein A."/>
            <person name="Muehling M."/>
            <person name="Daniel R."/>
        </authorList>
    </citation>
    <scope>NUCLEOTIDE SEQUENCE</scope>
</reference>
<evidence type="ECO:0000313" key="3">
    <source>
        <dbReference type="EMBL" id="OIQ77815.1"/>
    </source>
</evidence>
<keyword evidence="1" id="KW-0450">Lipoyl</keyword>
<sequence length="77" mass="8406">MSESISFPMMSKDENAEGVLATWFVKTGERVKAHQVIAEVMVDKVSLDVETPIDGIVTLLVEEGSSTRQGTPIARIE</sequence>
<dbReference type="PROSITE" id="PS00189">
    <property type="entry name" value="LIPOYL"/>
    <property type="match status" value="1"/>
</dbReference>
<dbReference type="Pfam" id="PF00364">
    <property type="entry name" value="Biotin_lipoyl"/>
    <property type="match status" value="1"/>
</dbReference>
<dbReference type="SUPFAM" id="SSF51230">
    <property type="entry name" value="Single hybrid motif"/>
    <property type="match status" value="1"/>
</dbReference>
<dbReference type="InterPro" id="IPR003016">
    <property type="entry name" value="2-oxoA_DH_lipoyl-BS"/>
</dbReference>
<dbReference type="CDD" id="cd06849">
    <property type="entry name" value="lipoyl_domain"/>
    <property type="match status" value="1"/>
</dbReference>
<evidence type="ECO:0000256" key="1">
    <source>
        <dbReference type="ARBA" id="ARBA00022823"/>
    </source>
</evidence>
<protein>
    <submittedName>
        <fullName evidence="3">Branched-chain alpha-keto acid dehydrogenase subunit E2</fullName>
    </submittedName>
</protein>
<dbReference type="PROSITE" id="PS50968">
    <property type="entry name" value="BIOTINYL_LIPOYL"/>
    <property type="match status" value="1"/>
</dbReference>
<dbReference type="InterPro" id="IPR011053">
    <property type="entry name" value="Single_hybrid_motif"/>
</dbReference>
<gene>
    <name evidence="3" type="ORF">GALL_404920</name>
</gene>
<dbReference type="InterPro" id="IPR000089">
    <property type="entry name" value="Biotin_lipoyl"/>
</dbReference>
<evidence type="ECO:0000259" key="2">
    <source>
        <dbReference type="PROSITE" id="PS50968"/>
    </source>
</evidence>
<feature type="domain" description="Lipoyl-binding" evidence="2">
    <location>
        <begin position="2"/>
        <end position="77"/>
    </location>
</feature>